<feature type="compositionally biased region" description="Low complexity" evidence="5">
    <location>
        <begin position="179"/>
        <end position="194"/>
    </location>
</feature>
<dbReference type="Gene3D" id="1.10.287.70">
    <property type="match status" value="1"/>
</dbReference>
<feature type="compositionally biased region" description="Polar residues" evidence="5">
    <location>
        <begin position="11"/>
        <end position="27"/>
    </location>
</feature>
<evidence type="ECO:0000256" key="1">
    <source>
        <dbReference type="ARBA" id="ARBA00004141"/>
    </source>
</evidence>
<feature type="transmembrane region" description="Helical" evidence="6">
    <location>
        <begin position="881"/>
        <end position="903"/>
    </location>
</feature>
<keyword evidence="3 6" id="KW-1133">Transmembrane helix</keyword>
<keyword evidence="2 6" id="KW-0812">Transmembrane</keyword>
<dbReference type="PANTHER" id="PTHR13715:SF99">
    <property type="entry name" value="INOSITOL 1,4,5-TRISPHOSPHATE RECEPTOR-LIKE PROTEIN A"/>
    <property type="match status" value="1"/>
</dbReference>
<dbReference type="EMBL" id="VJMH01006520">
    <property type="protein sequence ID" value="KAF0689077.1"/>
    <property type="molecule type" value="Genomic_DNA"/>
</dbReference>
<accession>A0A485LE04</accession>
<evidence type="ECO:0000259" key="7">
    <source>
        <dbReference type="Pfam" id="PF00520"/>
    </source>
</evidence>
<name>A0A485LE04_9STRA</name>
<comment type="subcellular location">
    <subcellularLocation>
        <location evidence="1">Membrane</location>
        <topology evidence="1">Multi-pass membrane protein</topology>
    </subcellularLocation>
</comment>
<feature type="transmembrane region" description="Helical" evidence="6">
    <location>
        <begin position="685"/>
        <end position="708"/>
    </location>
</feature>
<feature type="transmembrane region" description="Helical" evidence="6">
    <location>
        <begin position="595"/>
        <end position="616"/>
    </location>
</feature>
<evidence type="ECO:0000256" key="4">
    <source>
        <dbReference type="ARBA" id="ARBA00023136"/>
    </source>
</evidence>
<dbReference type="Pfam" id="PF00520">
    <property type="entry name" value="Ion_trans"/>
    <property type="match status" value="1"/>
</dbReference>
<dbReference type="PANTHER" id="PTHR13715">
    <property type="entry name" value="RYANODINE RECEPTOR AND IP3 RECEPTOR"/>
    <property type="match status" value="1"/>
</dbReference>
<dbReference type="Pfam" id="PF08454">
    <property type="entry name" value="RIH_assoc"/>
    <property type="match status" value="1"/>
</dbReference>
<feature type="region of interest" description="Disordered" evidence="5">
    <location>
        <begin position="164"/>
        <end position="194"/>
    </location>
</feature>
<evidence type="ECO:0000256" key="6">
    <source>
        <dbReference type="SAM" id="Phobius"/>
    </source>
</evidence>
<dbReference type="Proteomes" id="UP000332933">
    <property type="component" value="Unassembled WGS sequence"/>
</dbReference>
<evidence type="ECO:0000313" key="11">
    <source>
        <dbReference type="Proteomes" id="UP000332933"/>
    </source>
</evidence>
<evidence type="ECO:0000256" key="3">
    <source>
        <dbReference type="ARBA" id="ARBA00022989"/>
    </source>
</evidence>
<feature type="domain" description="Ion transport" evidence="7">
    <location>
        <begin position="653"/>
        <end position="910"/>
    </location>
</feature>
<dbReference type="EMBL" id="CAADRA010006541">
    <property type="protein sequence ID" value="VFT96063.1"/>
    <property type="molecule type" value="Genomic_DNA"/>
</dbReference>
<feature type="transmembrane region" description="Helical" evidence="6">
    <location>
        <begin position="653"/>
        <end position="673"/>
    </location>
</feature>
<dbReference type="AlphaFoldDB" id="A0A485LE04"/>
<dbReference type="GO" id="GO:0005216">
    <property type="term" value="F:monoatomic ion channel activity"/>
    <property type="evidence" value="ECO:0007669"/>
    <property type="project" value="InterPro"/>
</dbReference>
<feature type="region of interest" description="Disordered" evidence="5">
    <location>
        <begin position="8"/>
        <end position="29"/>
    </location>
</feature>
<gene>
    <name evidence="10" type="primary">Aste57867_19349</name>
    <name evidence="9" type="ORF">As57867_019285</name>
    <name evidence="10" type="ORF">ASTE57867_19349</name>
</gene>
<protein>
    <submittedName>
        <fullName evidence="10">Aste57867_19349 protein</fullName>
    </submittedName>
</protein>
<organism evidence="10 11">
    <name type="scientific">Aphanomyces stellatus</name>
    <dbReference type="NCBI Taxonomy" id="120398"/>
    <lineage>
        <taxon>Eukaryota</taxon>
        <taxon>Sar</taxon>
        <taxon>Stramenopiles</taxon>
        <taxon>Oomycota</taxon>
        <taxon>Saprolegniomycetes</taxon>
        <taxon>Saprolegniales</taxon>
        <taxon>Verrucalvaceae</taxon>
        <taxon>Aphanomyces</taxon>
    </lineage>
</organism>
<reference evidence="9" key="2">
    <citation type="submission" date="2019-06" db="EMBL/GenBank/DDBJ databases">
        <title>Genomics analysis of Aphanomyces spp. identifies a new class of oomycete effector associated with host adaptation.</title>
        <authorList>
            <person name="Gaulin E."/>
        </authorList>
    </citation>
    <scope>NUCLEOTIDE SEQUENCE</scope>
    <source>
        <strain evidence="9">CBS 578.67</strain>
    </source>
</reference>
<dbReference type="GO" id="GO:0016020">
    <property type="term" value="C:membrane"/>
    <property type="evidence" value="ECO:0007669"/>
    <property type="project" value="UniProtKB-SubCell"/>
</dbReference>
<proteinExistence type="predicted"/>
<evidence type="ECO:0000313" key="9">
    <source>
        <dbReference type="EMBL" id="KAF0689077.1"/>
    </source>
</evidence>
<dbReference type="InterPro" id="IPR005821">
    <property type="entry name" value="Ion_trans_dom"/>
</dbReference>
<reference evidence="10 11" key="1">
    <citation type="submission" date="2019-03" db="EMBL/GenBank/DDBJ databases">
        <authorList>
            <person name="Gaulin E."/>
            <person name="Dumas B."/>
        </authorList>
    </citation>
    <scope>NUCLEOTIDE SEQUENCE [LARGE SCALE GENOMIC DNA]</scope>
    <source>
        <strain evidence="10">CBS 568.67</strain>
    </source>
</reference>
<sequence>MSERLQLVDAASSSHARYMPSSSSIEDPSQEDAMQALIARLQQIQTTPSTQLWDPPPATGINWAINYLLLELDTLIRFLREKRLLAEQSQADVVVGPARSYSFEDEKQHKMLLYARKEWRDVQKKAVRLNVADLVVSFLPPVHASSLVSIRSSEDLLARTRASASDVAAPHSAPPPKTTSPRTTSSSSSNHPQTTAMEDKLLELIYEFIAGGCLAAQNALFDAIRDDTAPFTVFLMRHLKRRHESSFVLLVLQQLCENHQPQWQALMRANDISSFLHVSTRQLLDIYWADVPLPPADTSMLLRVLAFFAETCQGPCVENQDALAQSPAAKLCCDLVLGRVRYEANVPTDARRAVQQAATDVLLSLMEGRTDTGVQNQLAEWTTADRVLQRLVGLFHVAADENGVLVDEPAFEEAIHVLHVVSRMTNTNVTADSSPPQVQATIDDQDVHLAAFADSWDDLRAKFKAQDALACFEREMASVQVSRLGATFTVYFVKPKWAKRFDKGLRKRFLNSMNIGADDSLYVLVSDPAQHIQEELQAMRWLEKIPVYALLSEWHWQLRVGMLYLCAYINFVLIMTLKQKDNMDTPLAKVETLEWLLHLLGVGLLAVCATLFAFHFTQTLAFSYAKQQVSVLKLQLATPTTIRRRLFRAFSSLVFYLQLFVSTFAIIVFLYSTDDATTQTLGSCAIVVLVLSFLAALRDAAGTLRFVVSTDATYREMKLLQNWMQCRLCFWYSVLYDTLFAGPVMLFGLYTLCAFLALQDFTWAPLFYGFPLVDILETNERLNFIALAMRSNLGKLGVTAVFGAIAIYIFSLVGFYLLQHELQPDDATQSHCASLLQCFATYIRYGLLSGGGIGDYISSTLNHELDFAMPNRYFERLVYDMAFYVVVITLFLNMIQGIIIDAFTAEREASETKTSLKRERCLVCNRPRSAIEAAGMEKGKLNNFARHTVEEHNLFHYFFFIQHVRGKADEARNGLESYVFEKLHTKDMSWIPRV</sequence>
<evidence type="ECO:0000256" key="2">
    <source>
        <dbReference type="ARBA" id="ARBA00022692"/>
    </source>
</evidence>
<evidence type="ECO:0000256" key="5">
    <source>
        <dbReference type="SAM" id="MobiDB-lite"/>
    </source>
</evidence>
<dbReference type="GO" id="GO:0006816">
    <property type="term" value="P:calcium ion transport"/>
    <property type="evidence" value="ECO:0007669"/>
    <property type="project" value="InterPro"/>
</dbReference>
<evidence type="ECO:0000259" key="8">
    <source>
        <dbReference type="Pfam" id="PF08454"/>
    </source>
</evidence>
<keyword evidence="4 6" id="KW-0472">Membrane</keyword>
<keyword evidence="11" id="KW-1185">Reference proteome</keyword>
<feature type="domain" description="RyR/IP3R Homology associated" evidence="8">
    <location>
        <begin position="248"/>
        <end position="335"/>
    </location>
</feature>
<dbReference type="InterPro" id="IPR013662">
    <property type="entry name" value="RIH_assoc-dom"/>
</dbReference>
<dbReference type="OrthoDB" id="300855at2759"/>
<feature type="transmembrane region" description="Helical" evidence="6">
    <location>
        <begin position="796"/>
        <end position="818"/>
    </location>
</feature>
<dbReference type="InterPro" id="IPR015925">
    <property type="entry name" value="Ryanodine_IP3_receptor"/>
</dbReference>
<evidence type="ECO:0000313" key="10">
    <source>
        <dbReference type="EMBL" id="VFT96063.1"/>
    </source>
</evidence>
<feature type="transmembrane region" description="Helical" evidence="6">
    <location>
        <begin position="729"/>
        <end position="750"/>
    </location>
</feature>